<evidence type="ECO:0000256" key="1">
    <source>
        <dbReference type="SAM" id="Coils"/>
    </source>
</evidence>
<keyword evidence="1" id="KW-0175">Coiled coil</keyword>
<feature type="region of interest" description="Disordered" evidence="2">
    <location>
        <begin position="301"/>
        <end position="416"/>
    </location>
</feature>
<proteinExistence type="predicted"/>
<organism evidence="4 5">
    <name type="scientific">Abeliophyllum distichum</name>
    <dbReference type="NCBI Taxonomy" id="126358"/>
    <lineage>
        <taxon>Eukaryota</taxon>
        <taxon>Viridiplantae</taxon>
        <taxon>Streptophyta</taxon>
        <taxon>Embryophyta</taxon>
        <taxon>Tracheophyta</taxon>
        <taxon>Spermatophyta</taxon>
        <taxon>Magnoliopsida</taxon>
        <taxon>eudicotyledons</taxon>
        <taxon>Gunneridae</taxon>
        <taxon>Pentapetalae</taxon>
        <taxon>asterids</taxon>
        <taxon>lamiids</taxon>
        <taxon>Lamiales</taxon>
        <taxon>Oleaceae</taxon>
        <taxon>Forsythieae</taxon>
        <taxon>Abeliophyllum</taxon>
    </lineage>
</organism>
<dbReference type="PANTHER" id="PTHR31099:SF37">
    <property type="entry name" value="MYOSIN HEAVY CHAIN-LIKE PROTEIN"/>
    <property type="match status" value="1"/>
</dbReference>
<dbReference type="InterPro" id="IPR007321">
    <property type="entry name" value="Transposase_28"/>
</dbReference>
<dbReference type="EMBL" id="JBFOLK010000012">
    <property type="protein sequence ID" value="KAL2470625.1"/>
    <property type="molecule type" value="Genomic_DNA"/>
</dbReference>
<name>A0ABD1Q362_9LAMI</name>
<feature type="compositionally biased region" description="Basic residues" evidence="2">
    <location>
        <begin position="328"/>
        <end position="340"/>
    </location>
</feature>
<protein>
    <submittedName>
        <fullName evidence="4">Plus3 domain-containing protein</fullName>
    </submittedName>
</protein>
<comment type="caution">
    <text evidence="4">The sequence shown here is derived from an EMBL/GenBank/DDBJ whole genome shotgun (WGS) entry which is preliminary data.</text>
</comment>
<feature type="compositionally biased region" description="Pro residues" evidence="2">
    <location>
        <begin position="388"/>
        <end position="401"/>
    </location>
</feature>
<feature type="domain" description="Transposase (putative) gypsy type" evidence="3">
    <location>
        <begin position="134"/>
        <end position="198"/>
    </location>
</feature>
<evidence type="ECO:0000313" key="4">
    <source>
        <dbReference type="EMBL" id="KAL2470625.1"/>
    </source>
</evidence>
<evidence type="ECO:0000313" key="5">
    <source>
        <dbReference type="Proteomes" id="UP001604336"/>
    </source>
</evidence>
<dbReference type="Proteomes" id="UP001604336">
    <property type="component" value="Unassembled WGS sequence"/>
</dbReference>
<keyword evidence="5" id="KW-1185">Reference proteome</keyword>
<evidence type="ECO:0000259" key="3">
    <source>
        <dbReference type="Pfam" id="PF04195"/>
    </source>
</evidence>
<feature type="region of interest" description="Disordered" evidence="2">
    <location>
        <begin position="1"/>
        <end position="75"/>
    </location>
</feature>
<sequence>MSSEDGSDSGREAMSWGRGQEEESSSGRLVEGIDNDEVLSPAPLKSVPPTSRSAHKPGVSGAAGGRPLGRREMEVEAGQRTAPVWKCRFFPSEVNEKQLADWHRMYSVPPEIEFIVPGPNDRADDPPLGCVALNQAVLAAGLRLPFPRIVRKFLREWGIAPTQLCPNGWRILLGFLILWDQFGFPRPLVGEFNSLYSFKSDGRRSGWWYASIKPRTGGSVVTQTPDSIKNWKQFWFYVRGPWQFSVNDTGPHVNIPVRYHELRYTFHEPAPEFVERARQVRAVDESFRSSSVLITEENLASARLSSTTSSNTRPSQSGKQMKDISALLKKKGQAGKGKRKAPSEGQPPAARPRTEEEGTQAEVPSPARSVEEIASFPTRGEPSSSPVCRPPQPSSQIPPRPSTRIPPTYLGSTPERDEEYLKLRGSIPKPLRDFFRSNSPTRGDIVELPGSARRAISVLGKSWTPDQQKYLDTMGTVESIVAASVNTSRAAIQLTSAAKKMGRMLNDIQVMREEGKKIQAELFEEKRLRALSEDILLKREEELRKKEDELKAMSDELGVVNKSKADLEHDLEGERKSNAELKAALEKSADKDEAVAEFRSSNAYLAEQEVVYFLTMEELIETTSEKRPDWDVQFLRDELADLKRKSTLNPPSPKEVDQDLAEADQARSGE</sequence>
<feature type="compositionally biased region" description="Low complexity" evidence="2">
    <location>
        <begin position="301"/>
        <end position="313"/>
    </location>
</feature>
<accession>A0ABD1Q362</accession>
<reference evidence="5" key="1">
    <citation type="submission" date="2024-07" db="EMBL/GenBank/DDBJ databases">
        <title>Two chromosome-level genome assemblies of Korean endemic species Abeliophyllum distichum and Forsythia ovata (Oleaceae).</title>
        <authorList>
            <person name="Jang H."/>
        </authorList>
    </citation>
    <scope>NUCLEOTIDE SEQUENCE [LARGE SCALE GENOMIC DNA]</scope>
</reference>
<dbReference type="PANTHER" id="PTHR31099">
    <property type="entry name" value="OS06G0165300 PROTEIN"/>
    <property type="match status" value="1"/>
</dbReference>
<dbReference type="AlphaFoldDB" id="A0ABD1Q362"/>
<dbReference type="Pfam" id="PF04195">
    <property type="entry name" value="Transposase_28"/>
    <property type="match status" value="1"/>
</dbReference>
<feature type="region of interest" description="Disordered" evidence="2">
    <location>
        <begin position="641"/>
        <end position="670"/>
    </location>
</feature>
<gene>
    <name evidence="4" type="ORF">Adt_38761</name>
</gene>
<feature type="coiled-coil region" evidence="1">
    <location>
        <begin position="536"/>
        <end position="591"/>
    </location>
</feature>
<evidence type="ECO:0000256" key="2">
    <source>
        <dbReference type="SAM" id="MobiDB-lite"/>
    </source>
</evidence>